<keyword evidence="5" id="KW-1185">Reference proteome</keyword>
<dbReference type="InterPro" id="IPR001451">
    <property type="entry name" value="Hexapep"/>
</dbReference>
<dbReference type="GO" id="GO:0005829">
    <property type="term" value="C:cytosol"/>
    <property type="evidence" value="ECO:0007669"/>
    <property type="project" value="TreeGrafter"/>
</dbReference>
<comment type="similarity">
    <text evidence="1">Belongs to the transferase hexapeptide repeat family.</text>
</comment>
<dbReference type="InterPro" id="IPR011004">
    <property type="entry name" value="Trimer_LpxA-like_sf"/>
</dbReference>
<sequence length="191" mass="20695">MTREVDTMTAGGMYTPLDPELCAMRSRCRTLTRRYAQTSEDDMGERRRILAELLGTVGEGAYIEPAIRCDYGFNIHVGNSFYANFDCVILDICPVRIGDRVMLGPGVHIYTACHPLDPAERSSGREYGKPVTIGNDVWLGGRCIINPGVTIGNGVVVASGAVVTRDVPDLCVVAGSPARIIKRIEPSHTPA</sequence>
<keyword evidence="2 4" id="KW-0808">Transferase</keyword>
<dbReference type="OrthoDB" id="9812571at2"/>
<dbReference type="PANTHER" id="PTHR23416">
    <property type="entry name" value="SIALIC ACID SYNTHASE-RELATED"/>
    <property type="match status" value="1"/>
</dbReference>
<dbReference type="EMBL" id="LT629973">
    <property type="protein sequence ID" value="SEH96722.1"/>
    <property type="molecule type" value="Genomic_DNA"/>
</dbReference>
<dbReference type="SUPFAM" id="SSF51161">
    <property type="entry name" value="Trimeric LpxA-like enzymes"/>
    <property type="match status" value="1"/>
</dbReference>
<reference evidence="5" key="1">
    <citation type="submission" date="2016-09" db="EMBL/GenBank/DDBJ databases">
        <authorList>
            <person name="Koehorst J."/>
        </authorList>
    </citation>
    <scope>NUCLEOTIDE SEQUENCE [LARGE SCALE GENOMIC DNA]</scope>
</reference>
<dbReference type="PANTHER" id="PTHR23416:SF23">
    <property type="entry name" value="ACETYLTRANSFERASE C18B11.09C-RELATED"/>
    <property type="match status" value="1"/>
</dbReference>
<evidence type="ECO:0000256" key="2">
    <source>
        <dbReference type="ARBA" id="ARBA00022679"/>
    </source>
</evidence>
<dbReference type="STRING" id="1679444.PYTT_2157"/>
<dbReference type="PATRIC" id="fig|1679444.3.peg.2767"/>
<organism evidence="4 5">
    <name type="scientific">Akkermansia glycaniphila</name>
    <dbReference type="NCBI Taxonomy" id="1679444"/>
    <lineage>
        <taxon>Bacteria</taxon>
        <taxon>Pseudomonadati</taxon>
        <taxon>Verrucomicrobiota</taxon>
        <taxon>Verrucomicrobiia</taxon>
        <taxon>Verrucomicrobiales</taxon>
        <taxon>Akkermansiaceae</taxon>
        <taxon>Akkermansia</taxon>
    </lineage>
</organism>
<gene>
    <name evidence="4" type="ORF">PYTT_2157</name>
</gene>
<evidence type="ECO:0000313" key="4">
    <source>
        <dbReference type="EMBL" id="SEH96722.1"/>
    </source>
</evidence>
<dbReference type="InterPro" id="IPR024688">
    <property type="entry name" value="Mac_dom"/>
</dbReference>
<accession>A0A1C7PCK1</accession>
<dbReference type="Pfam" id="PF12464">
    <property type="entry name" value="Mac"/>
    <property type="match status" value="1"/>
</dbReference>
<dbReference type="AlphaFoldDB" id="A0A1C7PCK1"/>
<dbReference type="FunFam" id="2.160.10.10:FF:000008">
    <property type="entry name" value="Maltose O-acetyltransferase"/>
    <property type="match status" value="1"/>
</dbReference>
<proteinExistence type="inferred from homology"/>
<evidence type="ECO:0000256" key="1">
    <source>
        <dbReference type="ARBA" id="ARBA00007274"/>
    </source>
</evidence>
<dbReference type="SMART" id="SM01266">
    <property type="entry name" value="Mac"/>
    <property type="match status" value="1"/>
</dbReference>
<protein>
    <submittedName>
        <fullName evidence="4">Maltose/galactoside acetyltransferase</fullName>
    </submittedName>
</protein>
<evidence type="ECO:0000313" key="5">
    <source>
        <dbReference type="Proteomes" id="UP000176204"/>
    </source>
</evidence>
<dbReference type="KEGG" id="agl:PYTT_2157"/>
<dbReference type="CDD" id="cd03357">
    <property type="entry name" value="LbH_MAT_GAT"/>
    <property type="match status" value="1"/>
</dbReference>
<dbReference type="Gene3D" id="2.160.10.10">
    <property type="entry name" value="Hexapeptide repeat proteins"/>
    <property type="match status" value="1"/>
</dbReference>
<dbReference type="Pfam" id="PF00132">
    <property type="entry name" value="Hexapep"/>
    <property type="match status" value="1"/>
</dbReference>
<evidence type="ECO:0000259" key="3">
    <source>
        <dbReference type="SMART" id="SM01266"/>
    </source>
</evidence>
<dbReference type="RefSeq" id="WP_067775124.1">
    <property type="nucleotide sequence ID" value="NZ_LIGX01000021.1"/>
</dbReference>
<feature type="domain" description="Maltose/galactoside acetyltransferase" evidence="3">
    <location>
        <begin position="5"/>
        <end position="59"/>
    </location>
</feature>
<dbReference type="InterPro" id="IPR051159">
    <property type="entry name" value="Hexapeptide_acetyltransf"/>
</dbReference>
<name>A0A1C7PCK1_9BACT</name>
<dbReference type="Proteomes" id="UP000176204">
    <property type="component" value="Chromosome I"/>
</dbReference>
<dbReference type="GO" id="GO:0016413">
    <property type="term" value="F:O-acetyltransferase activity"/>
    <property type="evidence" value="ECO:0007669"/>
    <property type="project" value="UniProtKB-ARBA"/>
</dbReference>